<dbReference type="AlphaFoldDB" id="A0A4C1V9N6"/>
<keyword evidence="2" id="KW-1185">Reference proteome</keyword>
<proteinExistence type="predicted"/>
<dbReference type="Proteomes" id="UP000299102">
    <property type="component" value="Unassembled WGS sequence"/>
</dbReference>
<gene>
    <name evidence="1" type="primary">SGPRor7</name>
    <name evidence="1" type="ORF">EVAR_94856_1</name>
</gene>
<evidence type="ECO:0000313" key="2">
    <source>
        <dbReference type="Proteomes" id="UP000299102"/>
    </source>
</evidence>
<name>A0A4C1V9N6_EUMVA</name>
<dbReference type="OrthoDB" id="8175157at2759"/>
<evidence type="ECO:0000313" key="1">
    <source>
        <dbReference type="EMBL" id="GBP35406.1"/>
    </source>
</evidence>
<accession>A0A4C1V9N6</accession>
<reference evidence="1 2" key="1">
    <citation type="journal article" date="2019" name="Commun. Biol.">
        <title>The bagworm genome reveals a unique fibroin gene that provides high tensile strength.</title>
        <authorList>
            <person name="Kono N."/>
            <person name="Nakamura H."/>
            <person name="Ohtoshi R."/>
            <person name="Tomita M."/>
            <person name="Numata K."/>
            <person name="Arakawa K."/>
        </authorList>
    </citation>
    <scope>NUCLEOTIDE SEQUENCE [LARGE SCALE GENOMIC DNA]</scope>
</reference>
<keyword evidence="1" id="KW-0675">Receptor</keyword>
<sequence>MKHPGHTLNFDPIFTFIFNPSPVLNFGPGPAFGYDSDPFLDFDPCSAFNFNSATSPNSDVDEARKKQEKVPDTVDTDIRGIYSTQQDFGMTLRGAGGRLQAFGQTNFRNPNGLNAKQEMLARSAIKYWVERHKHIVRYSHSRFVSDFHSILDFVSVLNSDFGISPNSDSGQVFDSNVGPTFNLDLDFVLEFDPGVDFRLCSPSRSHYRCRYWSWFRLGQSWSKCWYQRCSCICADALCSPRALLHKLCVGASRSRRRITTSRARGSPRVDYKIILSVESYISGARIIPPAVWYTSDATALCCRPPSFTA</sequence>
<dbReference type="EMBL" id="BGZK01000303">
    <property type="protein sequence ID" value="GBP35406.1"/>
    <property type="molecule type" value="Genomic_DNA"/>
</dbReference>
<protein>
    <submittedName>
        <fullName evidence="1">Odorant receptor coreceptor</fullName>
    </submittedName>
</protein>
<organism evidence="1 2">
    <name type="scientific">Eumeta variegata</name>
    <name type="common">Bagworm moth</name>
    <name type="synonym">Eumeta japonica</name>
    <dbReference type="NCBI Taxonomy" id="151549"/>
    <lineage>
        <taxon>Eukaryota</taxon>
        <taxon>Metazoa</taxon>
        <taxon>Ecdysozoa</taxon>
        <taxon>Arthropoda</taxon>
        <taxon>Hexapoda</taxon>
        <taxon>Insecta</taxon>
        <taxon>Pterygota</taxon>
        <taxon>Neoptera</taxon>
        <taxon>Endopterygota</taxon>
        <taxon>Lepidoptera</taxon>
        <taxon>Glossata</taxon>
        <taxon>Ditrysia</taxon>
        <taxon>Tineoidea</taxon>
        <taxon>Psychidae</taxon>
        <taxon>Oiketicinae</taxon>
        <taxon>Eumeta</taxon>
    </lineage>
</organism>
<comment type="caution">
    <text evidence="1">The sequence shown here is derived from an EMBL/GenBank/DDBJ whole genome shotgun (WGS) entry which is preliminary data.</text>
</comment>